<organism evidence="1 2">
    <name type="scientific">Alteromonas phage vB_AcoS-R7M</name>
    <dbReference type="NCBI Taxonomy" id="2729541"/>
    <lineage>
        <taxon>Viruses</taxon>
        <taxon>Duplodnaviria</taxon>
        <taxon>Heunggongvirae</taxon>
        <taxon>Uroviricota</taxon>
        <taxon>Caudoviricetes</taxon>
        <taxon>Queuovirinae</taxon>
        <taxon>Amoyvirus</taxon>
        <taxon>Amoyvirus R7M</taxon>
    </lineage>
</organism>
<gene>
    <name evidence="1" type="ORF">vBAcoSR7M_10</name>
</gene>
<sequence>MRRLYEREVSALAHNFIEQAFANKGLTLYTRQAMDTANPENNVTVDMVDKQTCELTEDFICQLNKLMESSYSIGKSEGERGLRNDLRKLLNG</sequence>
<reference evidence="2" key="1">
    <citation type="submission" date="2020-04" db="EMBL/GenBank/DDBJ databases">
        <authorList>
            <person name="Ma R."/>
            <person name="Lai J."/>
            <person name="Yang Y."/>
            <person name="Jiao N."/>
            <person name="Zhang R."/>
        </authorList>
    </citation>
    <scope>NUCLEOTIDE SEQUENCE [LARGE SCALE GENOMIC DNA]</scope>
</reference>
<name>A0A6M3YN55_9CAUD</name>
<protein>
    <submittedName>
        <fullName evidence="1">Uncharacterized protein</fullName>
    </submittedName>
</protein>
<keyword evidence="2" id="KW-1185">Reference proteome</keyword>
<evidence type="ECO:0000313" key="1">
    <source>
        <dbReference type="EMBL" id="QJI53332.1"/>
    </source>
</evidence>
<dbReference type="EMBL" id="MT345684">
    <property type="protein sequence ID" value="QJI53332.1"/>
    <property type="molecule type" value="Genomic_DNA"/>
</dbReference>
<proteinExistence type="predicted"/>
<dbReference type="Proteomes" id="UP000503037">
    <property type="component" value="Segment"/>
</dbReference>
<accession>A0A6M3YN55</accession>
<evidence type="ECO:0000313" key="2">
    <source>
        <dbReference type="Proteomes" id="UP000503037"/>
    </source>
</evidence>